<comment type="subunit">
    <text evidence="5">Forms a complex with TatA.</text>
</comment>
<dbReference type="HAMAP" id="MF_00902">
    <property type="entry name" value="TatC"/>
    <property type="match status" value="1"/>
</dbReference>
<sequence length="280" mass="30610">MTPSQDVETQQQFDEPWDSDRETASTSPRVNLQEDDGNSDLDPLDELPGEVEMSLFDHLEELRQRIFYSLAVLAVSAVGCFVAVKPIVRLLEVPAQGVKFLQLAPGEYFFVSVKVAGYTGILLASPFVLYQIIQFVLPGLTRRERRLLAPVVLGSSVLFGGGLVFAYFLLIPAALKFFISYGADVVEQLWSIDKYFEFVLLLLFSTGLAFQIPVIQILLGNLGIVSSERMLSGWRYVILGAVVLGAVLTPSTDPLTQSLLAGAVLGLYFGGIGLVKLTGK</sequence>
<dbReference type="PANTHER" id="PTHR30371:SF0">
    <property type="entry name" value="SEC-INDEPENDENT PROTEIN TRANSLOCASE PROTEIN TATC, CHLOROPLASTIC-RELATED"/>
    <property type="match status" value="1"/>
</dbReference>
<comment type="caution">
    <text evidence="8">The sequence shown here is derived from an EMBL/GenBank/DDBJ whole genome shotgun (WGS) entry which is preliminary data.</text>
</comment>
<evidence type="ECO:0000256" key="4">
    <source>
        <dbReference type="ARBA" id="ARBA00023136"/>
    </source>
</evidence>
<keyword evidence="4 5" id="KW-0472">Membrane</keyword>
<proteinExistence type="inferred from homology"/>
<dbReference type="EMBL" id="JHEG02000059">
    <property type="protein sequence ID" value="KIE07810.1"/>
    <property type="molecule type" value="Genomic_DNA"/>
</dbReference>
<keyword evidence="9" id="KW-1185">Reference proteome</keyword>
<feature type="compositionally biased region" description="Acidic residues" evidence="6">
    <location>
        <begin position="33"/>
        <end position="44"/>
    </location>
</feature>
<dbReference type="EMBL" id="JHEG04000001">
    <property type="protein sequence ID" value="KAF3888669.1"/>
    <property type="molecule type" value="Genomic_DNA"/>
</dbReference>
<feature type="transmembrane region" description="Helical" evidence="5">
    <location>
        <begin position="231"/>
        <end position="249"/>
    </location>
</feature>
<dbReference type="NCBIfam" id="TIGR00945">
    <property type="entry name" value="tatC"/>
    <property type="match status" value="1"/>
</dbReference>
<dbReference type="AlphaFoldDB" id="A0A0C1R605"/>
<feature type="transmembrane region" description="Helical" evidence="5">
    <location>
        <begin position="195"/>
        <end position="219"/>
    </location>
</feature>
<keyword evidence="5" id="KW-0813">Transport</keyword>
<evidence type="ECO:0000256" key="2">
    <source>
        <dbReference type="ARBA" id="ARBA00022692"/>
    </source>
</evidence>
<dbReference type="PANTHER" id="PTHR30371">
    <property type="entry name" value="SEC-INDEPENDENT PROTEIN TRANSLOCASE PROTEIN TATC"/>
    <property type="match status" value="1"/>
</dbReference>
<evidence type="ECO:0000256" key="5">
    <source>
        <dbReference type="HAMAP-Rule" id="MF_00902"/>
    </source>
</evidence>
<keyword evidence="2 5" id="KW-0812">Transmembrane</keyword>
<feature type="region of interest" description="Disordered" evidence="6">
    <location>
        <begin position="1"/>
        <end position="44"/>
    </location>
</feature>
<dbReference type="Pfam" id="PF00902">
    <property type="entry name" value="TatC"/>
    <property type="match status" value="1"/>
</dbReference>
<accession>A0A0C1R605</accession>
<dbReference type="STRING" id="1479485.DA73_0243250"/>
<dbReference type="PROSITE" id="PS01218">
    <property type="entry name" value="TATC"/>
    <property type="match status" value="1"/>
</dbReference>
<dbReference type="GO" id="GO:0065002">
    <property type="term" value="P:intracellular protein transmembrane transport"/>
    <property type="evidence" value="ECO:0007669"/>
    <property type="project" value="TreeGrafter"/>
</dbReference>
<evidence type="ECO:0000256" key="3">
    <source>
        <dbReference type="ARBA" id="ARBA00022989"/>
    </source>
</evidence>
<feature type="transmembrane region" description="Helical" evidence="5">
    <location>
        <begin position="255"/>
        <end position="275"/>
    </location>
</feature>
<dbReference type="PRINTS" id="PR01840">
    <property type="entry name" value="TATCFAMILY"/>
</dbReference>
<reference evidence="7" key="2">
    <citation type="submission" date="2019-11" db="EMBL/GenBank/DDBJ databases">
        <title>Improved Assembly of Tolypothrix boutellei genome.</title>
        <authorList>
            <person name="Sarangi A.N."/>
            <person name="Mukherjee M."/>
            <person name="Ghosh S."/>
            <person name="Singh D."/>
            <person name="Das A."/>
            <person name="Kant S."/>
            <person name="Prusty A."/>
            <person name="Tripathy S."/>
        </authorList>
    </citation>
    <scope>NUCLEOTIDE SEQUENCE</scope>
    <source>
        <strain evidence="7">VB521301</strain>
    </source>
</reference>
<gene>
    <name evidence="5 7" type="primary">tatC</name>
    <name evidence="8" type="ORF">DA73_0243250</name>
    <name evidence="7" type="ORF">DA73_0400026700</name>
</gene>
<dbReference type="InterPro" id="IPR002033">
    <property type="entry name" value="TatC"/>
</dbReference>
<dbReference type="Proteomes" id="UP000029738">
    <property type="component" value="Unassembled WGS sequence"/>
</dbReference>
<keyword evidence="3 5" id="KW-1133">Transmembrane helix</keyword>
<dbReference type="GO" id="GO:0033281">
    <property type="term" value="C:TAT protein transport complex"/>
    <property type="evidence" value="ECO:0007669"/>
    <property type="project" value="UniProtKB-UniRule"/>
</dbReference>
<evidence type="ECO:0000256" key="1">
    <source>
        <dbReference type="ARBA" id="ARBA00004141"/>
    </source>
</evidence>
<keyword evidence="5" id="KW-1003">Cell membrane</keyword>
<organism evidence="8">
    <name type="scientific">Tolypothrix bouteillei VB521301</name>
    <dbReference type="NCBI Taxonomy" id="1479485"/>
    <lineage>
        <taxon>Bacteria</taxon>
        <taxon>Bacillati</taxon>
        <taxon>Cyanobacteriota</taxon>
        <taxon>Cyanophyceae</taxon>
        <taxon>Nostocales</taxon>
        <taxon>Tolypothrichaceae</taxon>
        <taxon>Tolypothrix</taxon>
    </lineage>
</organism>
<reference evidence="8" key="1">
    <citation type="journal article" date="2015" name="Genome Announc.">
        <title>Draft Genome Sequence of Tolypothrix boutellei Strain VB521301.</title>
        <authorList>
            <person name="Chandrababunaidu M.M."/>
            <person name="Singh D."/>
            <person name="Sen D."/>
            <person name="Bhan S."/>
            <person name="Das S."/>
            <person name="Gupta A."/>
            <person name="Adhikary S.P."/>
            <person name="Tripathy S."/>
        </authorList>
    </citation>
    <scope>NUCLEOTIDE SEQUENCE</scope>
    <source>
        <strain evidence="8">VB521301</strain>
    </source>
</reference>
<keyword evidence="5" id="KW-0653">Protein transport</keyword>
<dbReference type="OrthoDB" id="9777044at2"/>
<comment type="subcellular location">
    <subcellularLocation>
        <location evidence="5">Cell membrane</location>
        <topology evidence="5">Multi-pass membrane protein</topology>
    </subcellularLocation>
    <subcellularLocation>
        <location evidence="1">Membrane</location>
        <topology evidence="1">Multi-pass membrane protein</topology>
    </subcellularLocation>
</comment>
<protein>
    <recommendedName>
        <fullName evidence="5">Sec-independent protein translocase protein TatC</fullName>
    </recommendedName>
</protein>
<feature type="transmembrane region" description="Helical" evidence="5">
    <location>
        <begin position="108"/>
        <end position="130"/>
    </location>
</feature>
<dbReference type="InterPro" id="IPR019820">
    <property type="entry name" value="Sec-indep_translocase_CS"/>
</dbReference>
<feature type="transmembrane region" description="Helical" evidence="5">
    <location>
        <begin position="66"/>
        <end position="88"/>
    </location>
</feature>
<feature type="compositionally biased region" description="Polar residues" evidence="6">
    <location>
        <begin position="1"/>
        <end position="13"/>
    </location>
</feature>
<comment type="similarity">
    <text evidence="5">Belongs to the TatC family.</text>
</comment>
<comment type="function">
    <text evidence="5">Part of the twin-arginine translocation (Tat) system that transports large folded proteins containing a characteristic twin-arginine motif in their signal peptide across membranes.</text>
</comment>
<keyword evidence="5" id="KW-0811">Translocation</keyword>
<evidence type="ECO:0000313" key="9">
    <source>
        <dbReference type="Proteomes" id="UP000029738"/>
    </source>
</evidence>
<feature type="transmembrane region" description="Helical" evidence="5">
    <location>
        <begin position="151"/>
        <end position="175"/>
    </location>
</feature>
<evidence type="ECO:0000313" key="7">
    <source>
        <dbReference type="EMBL" id="KAF3888669.1"/>
    </source>
</evidence>
<dbReference type="RefSeq" id="WP_038089746.1">
    <property type="nucleotide sequence ID" value="NZ_JHEG04000001.1"/>
</dbReference>
<dbReference type="GO" id="GO:0043953">
    <property type="term" value="P:protein transport by the Tat complex"/>
    <property type="evidence" value="ECO:0007669"/>
    <property type="project" value="UniProtKB-UniRule"/>
</dbReference>
<dbReference type="GO" id="GO:0009977">
    <property type="term" value="F:proton motive force dependent protein transmembrane transporter activity"/>
    <property type="evidence" value="ECO:0007669"/>
    <property type="project" value="TreeGrafter"/>
</dbReference>
<evidence type="ECO:0000313" key="8">
    <source>
        <dbReference type="EMBL" id="KIE07810.1"/>
    </source>
</evidence>
<evidence type="ECO:0000256" key="6">
    <source>
        <dbReference type="SAM" id="MobiDB-lite"/>
    </source>
</evidence>
<name>A0A0C1R605_9CYAN</name>